<dbReference type="Gene3D" id="3.40.30.10">
    <property type="entry name" value="Glutaredoxin"/>
    <property type="match status" value="1"/>
</dbReference>
<dbReference type="InterPro" id="IPR036249">
    <property type="entry name" value="Thioredoxin-like_sf"/>
</dbReference>
<evidence type="ECO:0000313" key="2">
    <source>
        <dbReference type="EMBL" id="KAL2809356.1"/>
    </source>
</evidence>
<dbReference type="SUPFAM" id="SSF52833">
    <property type="entry name" value="Thioredoxin-like"/>
    <property type="match status" value="1"/>
</dbReference>
<accession>A0ABR4H1N8</accession>
<dbReference type="Proteomes" id="UP001610334">
    <property type="component" value="Unassembled WGS sequence"/>
</dbReference>
<proteinExistence type="predicted"/>
<dbReference type="InterPro" id="IPR050983">
    <property type="entry name" value="GST_Omega/HSP26"/>
</dbReference>
<comment type="caution">
    <text evidence="2">The sequence shown here is derived from an EMBL/GenBank/DDBJ whole genome shotgun (WGS) entry which is preliminary data.</text>
</comment>
<dbReference type="PANTHER" id="PTHR43968">
    <property type="match status" value="1"/>
</dbReference>
<name>A0ABR4H1N8_9EURO</name>
<dbReference type="EMBL" id="JBFXLT010000090">
    <property type="protein sequence ID" value="KAL2809356.1"/>
    <property type="molecule type" value="Genomic_DNA"/>
</dbReference>
<dbReference type="InterPro" id="IPR004045">
    <property type="entry name" value="Glutathione_S-Trfase_N"/>
</dbReference>
<feature type="domain" description="GST N-terminal" evidence="1">
    <location>
        <begin position="4"/>
        <end position="83"/>
    </location>
</feature>
<dbReference type="SFLD" id="SFLDG00358">
    <property type="entry name" value="Main_(cytGST)"/>
    <property type="match status" value="1"/>
</dbReference>
<gene>
    <name evidence="2" type="ORF">BJX63DRAFT_405925</name>
</gene>
<protein>
    <submittedName>
        <fullName evidence="2">Thioredoxin-like protein</fullName>
    </submittedName>
</protein>
<evidence type="ECO:0000313" key="3">
    <source>
        <dbReference type="Proteomes" id="UP001610334"/>
    </source>
</evidence>
<dbReference type="CDD" id="cd00570">
    <property type="entry name" value="GST_N_family"/>
    <property type="match status" value="1"/>
</dbReference>
<keyword evidence="3" id="KW-1185">Reference proteome</keyword>
<reference evidence="2 3" key="1">
    <citation type="submission" date="2024-07" db="EMBL/GenBank/DDBJ databases">
        <title>Section-level genome sequencing and comparative genomics of Aspergillus sections Usti and Cavernicolus.</title>
        <authorList>
            <consortium name="Lawrence Berkeley National Laboratory"/>
            <person name="Nybo J.L."/>
            <person name="Vesth T.C."/>
            <person name="Theobald S."/>
            <person name="Frisvad J.C."/>
            <person name="Larsen T.O."/>
            <person name="Kjaerboelling I."/>
            <person name="Rothschild-Mancinelli K."/>
            <person name="Lyhne E.K."/>
            <person name="Kogle M.E."/>
            <person name="Barry K."/>
            <person name="Clum A."/>
            <person name="Na H."/>
            <person name="Ledsgaard L."/>
            <person name="Lin J."/>
            <person name="Lipzen A."/>
            <person name="Kuo A."/>
            <person name="Riley R."/>
            <person name="Mondo S."/>
            <person name="Labutti K."/>
            <person name="Haridas S."/>
            <person name="Pangalinan J."/>
            <person name="Salamov A.A."/>
            <person name="Simmons B.A."/>
            <person name="Magnuson J.K."/>
            <person name="Chen J."/>
            <person name="Drula E."/>
            <person name="Henrissat B."/>
            <person name="Wiebenga A."/>
            <person name="Lubbers R.J."/>
            <person name="Gomes A.C."/>
            <person name="Makela M.R."/>
            <person name="Stajich J."/>
            <person name="Grigoriev I.V."/>
            <person name="Mortensen U.H."/>
            <person name="De Vries R.P."/>
            <person name="Baker S.E."/>
            <person name="Andersen M.R."/>
        </authorList>
    </citation>
    <scope>NUCLEOTIDE SEQUENCE [LARGE SCALE GENOMIC DNA]</scope>
    <source>
        <strain evidence="2 3">CBS 588.65</strain>
    </source>
</reference>
<dbReference type="Pfam" id="PF13409">
    <property type="entry name" value="GST_N_2"/>
    <property type="match status" value="1"/>
</dbReference>
<dbReference type="SUPFAM" id="SSF47616">
    <property type="entry name" value="GST C-terminal domain-like"/>
    <property type="match status" value="1"/>
</dbReference>
<evidence type="ECO:0000259" key="1">
    <source>
        <dbReference type="PROSITE" id="PS50404"/>
    </source>
</evidence>
<sequence>MTSPKIALYTNPNCPWAQRAHIALKELNLAYEEVFIDIEKPREEWYLAINPKGQVPTLSYNGTIITESGVVAQFLADAHPHPLKETGEGTETRAGLLLPSNSFDGAIQRARIAFFVDAWVSKVYPVLTGIILSGESHETSTESLVSVIEREIEPLLVSVRDEDGGVGEGKFFSGSQTLTLAEVLTGPFLLWMFTLLKPDYGVLGEDLISVLRERVPRFARWSMEAVEHESVRHVLNEEWVGNNLKRRWEGSIARKQGEKEEE</sequence>
<organism evidence="2 3">
    <name type="scientific">Aspergillus granulosus</name>
    <dbReference type="NCBI Taxonomy" id="176169"/>
    <lineage>
        <taxon>Eukaryota</taxon>
        <taxon>Fungi</taxon>
        <taxon>Dikarya</taxon>
        <taxon>Ascomycota</taxon>
        <taxon>Pezizomycotina</taxon>
        <taxon>Eurotiomycetes</taxon>
        <taxon>Eurotiomycetidae</taxon>
        <taxon>Eurotiales</taxon>
        <taxon>Aspergillaceae</taxon>
        <taxon>Aspergillus</taxon>
        <taxon>Aspergillus subgen. Nidulantes</taxon>
    </lineage>
</organism>
<dbReference type="PANTHER" id="PTHR43968:SF8">
    <property type="entry name" value="S-TRANSFERASE, PUTATIVE (AFU_ORTHOLOGUE AFUA_2G00590)-RELATED"/>
    <property type="match status" value="1"/>
</dbReference>
<dbReference type="InterPro" id="IPR036282">
    <property type="entry name" value="Glutathione-S-Trfase_C_sf"/>
</dbReference>
<dbReference type="Gene3D" id="1.20.1050.10">
    <property type="match status" value="1"/>
</dbReference>
<dbReference type="SFLD" id="SFLDS00019">
    <property type="entry name" value="Glutathione_Transferase_(cytos"/>
    <property type="match status" value="1"/>
</dbReference>
<dbReference type="InterPro" id="IPR040079">
    <property type="entry name" value="Glutathione_S-Trfase"/>
</dbReference>
<dbReference type="PROSITE" id="PS50404">
    <property type="entry name" value="GST_NTER"/>
    <property type="match status" value="1"/>
</dbReference>